<reference evidence="2 3" key="1">
    <citation type="submission" date="2024-02" db="EMBL/GenBank/DDBJ databases">
        <title>A draft genome for the cacao thread blight pathogen Marasmius crinis-equi.</title>
        <authorList>
            <person name="Cohen S.P."/>
            <person name="Baruah I.K."/>
            <person name="Amoako-Attah I."/>
            <person name="Bukari Y."/>
            <person name="Meinhardt L.W."/>
            <person name="Bailey B.A."/>
        </authorList>
    </citation>
    <scope>NUCLEOTIDE SEQUENCE [LARGE SCALE GENOMIC DNA]</scope>
    <source>
        <strain evidence="2 3">GH-76</strain>
    </source>
</reference>
<feature type="region of interest" description="Disordered" evidence="1">
    <location>
        <begin position="779"/>
        <end position="806"/>
    </location>
</feature>
<organism evidence="2 3">
    <name type="scientific">Marasmius crinis-equi</name>
    <dbReference type="NCBI Taxonomy" id="585013"/>
    <lineage>
        <taxon>Eukaryota</taxon>
        <taxon>Fungi</taxon>
        <taxon>Dikarya</taxon>
        <taxon>Basidiomycota</taxon>
        <taxon>Agaricomycotina</taxon>
        <taxon>Agaricomycetes</taxon>
        <taxon>Agaricomycetidae</taxon>
        <taxon>Agaricales</taxon>
        <taxon>Marasmiineae</taxon>
        <taxon>Marasmiaceae</taxon>
        <taxon>Marasmius</taxon>
    </lineage>
</organism>
<accession>A0ABR3FNN1</accession>
<proteinExistence type="predicted"/>
<name>A0ABR3FNN1_9AGAR</name>
<evidence type="ECO:0000313" key="2">
    <source>
        <dbReference type="EMBL" id="KAL0576694.1"/>
    </source>
</evidence>
<sequence>MNDSEIRISRQIEEDWDSYEGAPAKICPLESPLSVDDILSFSLGVQKILIPAQQGFDDVLSSSDEDLSNLFRSWKAAVESKTKETPHLLAFHLEGDYRRLPAPSELIRSDLDSEAHMRVSTLDEIDRRILAKLAPYAKVYDFEMHLAQYRYEREGYIDVGDVDLEECSDYDPGEPDEANFKPHEVEGELTLDHIFSLDGIPMTLSGDCDIPDKFINGTEMDGYCESELDWWDFGPGLKRTWTGRVLLLSPKGSTHAVITIQLYRLEWMCSELYEPSLRPSGKDRKLVEVLLEQIFMKMNQNSEDSTKATVAPSIASSEWSDCRMIAERLADCAVEWRDLLLLNRLLEACTKDPIHIIGVGKFISMYEVFGGDMKGVLSHILKTESSHELQVKLVKGLQVVARVSQDTVITSWCDEQLDPVFGRLSRLESATVDLIVEHAKSQPSPSLALQNLVRAKFLPVKYSDAEMWRVLFGRLSAERESKLSSFDDAVLQQLILHCLQQVSVELTPYAEMKGPSVSTRQVKHILTFVELCLEHNAIGVPEIFFRRMQKEAKAYHPAGHAYEYYSDLLVQLDGLVKEKPEARKVLSTFFSDALSEILRRPNSHRCGTATQLDLPLAIACLHLHDPNEVFGEWFTLDKQKISRSQPGQSQKHVLSMAKTYVQILLGQTRPQLLNGCYNILKPAIEAKIDNFHHNVNSLTTLDDREATLCIVELYFTMENTDWSSLMSKLFQKILGPSKHNYVKNGLVPFMEELEELLRRNGRSVLEEPFAGFLAEAKLKQDQPRKKRAFHGNGNRREGNSKRRRVR</sequence>
<evidence type="ECO:0000313" key="3">
    <source>
        <dbReference type="Proteomes" id="UP001465976"/>
    </source>
</evidence>
<dbReference type="EMBL" id="JBAHYK010000207">
    <property type="protein sequence ID" value="KAL0576694.1"/>
    <property type="molecule type" value="Genomic_DNA"/>
</dbReference>
<comment type="caution">
    <text evidence="2">The sequence shown here is derived from an EMBL/GenBank/DDBJ whole genome shotgun (WGS) entry which is preliminary data.</text>
</comment>
<gene>
    <name evidence="2" type="ORF">V5O48_005293</name>
</gene>
<evidence type="ECO:0000256" key="1">
    <source>
        <dbReference type="SAM" id="MobiDB-lite"/>
    </source>
</evidence>
<keyword evidence="3" id="KW-1185">Reference proteome</keyword>
<dbReference type="Proteomes" id="UP001465976">
    <property type="component" value="Unassembled WGS sequence"/>
</dbReference>
<protein>
    <submittedName>
        <fullName evidence="2">Uncharacterized protein</fullName>
    </submittedName>
</protein>